<dbReference type="Pfam" id="PF22117">
    <property type="entry name" value="Fer4_Nqo3"/>
    <property type="match status" value="1"/>
</dbReference>
<dbReference type="Pfam" id="PF22151">
    <property type="entry name" value="Fer4_NDSU1"/>
    <property type="match status" value="1"/>
</dbReference>
<keyword evidence="10" id="KW-0001">2Fe-2S</keyword>
<dbReference type="InterPro" id="IPR006963">
    <property type="entry name" value="Mopterin_OxRdtase_4Fe-4S_dom"/>
</dbReference>
<dbReference type="SMART" id="SM00929">
    <property type="entry name" value="NADH-G_4Fe-4S_3"/>
    <property type="match status" value="1"/>
</dbReference>
<dbReference type="GO" id="GO:0008137">
    <property type="term" value="F:NADH dehydrogenase (ubiquinone) activity"/>
    <property type="evidence" value="ECO:0007669"/>
    <property type="project" value="UniProtKB-UniRule"/>
</dbReference>
<dbReference type="InterPro" id="IPR000283">
    <property type="entry name" value="NADH_UbQ_OxRdtase_75kDa_su_CS"/>
</dbReference>
<dbReference type="PANTHER" id="PTHR43105">
    <property type="entry name" value="RESPIRATORY NITRATE REDUCTASE"/>
    <property type="match status" value="1"/>
</dbReference>
<evidence type="ECO:0000256" key="9">
    <source>
        <dbReference type="ARBA" id="ARBA00047712"/>
    </source>
</evidence>
<evidence type="ECO:0000256" key="1">
    <source>
        <dbReference type="ARBA" id="ARBA00001966"/>
    </source>
</evidence>
<accession>A0A2R8BRY0</accession>
<dbReference type="PROSITE" id="PS51839">
    <property type="entry name" value="4FE4S_HC3"/>
    <property type="match status" value="1"/>
</dbReference>
<dbReference type="Gene3D" id="3.40.50.740">
    <property type="match status" value="1"/>
</dbReference>
<keyword evidence="7 10" id="KW-0411">Iron-sulfur</keyword>
<dbReference type="PROSITE" id="PS00643">
    <property type="entry name" value="COMPLEX1_75K_3"/>
    <property type="match status" value="1"/>
</dbReference>
<protein>
    <recommendedName>
        <fullName evidence="10">NADH-quinone oxidoreductase</fullName>
        <ecNumber evidence="10">7.1.1.-</ecNumber>
    </recommendedName>
</protein>
<evidence type="ECO:0000256" key="8">
    <source>
        <dbReference type="ARBA" id="ARBA00023027"/>
    </source>
</evidence>
<proteinExistence type="inferred from homology"/>
<dbReference type="GO" id="GO:0042773">
    <property type="term" value="P:ATP synthesis coupled electron transport"/>
    <property type="evidence" value="ECO:0007669"/>
    <property type="project" value="InterPro"/>
</dbReference>
<dbReference type="GO" id="GO:0016020">
    <property type="term" value="C:membrane"/>
    <property type="evidence" value="ECO:0007669"/>
    <property type="project" value="InterPro"/>
</dbReference>
<dbReference type="AlphaFoldDB" id="A0A2R8BRY0"/>
<dbReference type="InterPro" id="IPR019574">
    <property type="entry name" value="NADH_UbQ_OxRdtase_Gsu_4Fe4S-bd"/>
</dbReference>
<dbReference type="Pfam" id="PF10588">
    <property type="entry name" value="NADH-G_4Fe-4S_3"/>
    <property type="match status" value="1"/>
</dbReference>
<keyword evidence="8 10" id="KW-0520">NAD</keyword>
<name>A0A2R8BRY0_9RHOB</name>
<dbReference type="EMBL" id="ONZF01000001">
    <property type="protein sequence ID" value="SPJ22891.1"/>
    <property type="molecule type" value="Genomic_DNA"/>
</dbReference>
<comment type="cofactor">
    <cofactor evidence="1 10">
        <name>[4Fe-4S] cluster</name>
        <dbReference type="ChEBI" id="CHEBI:49883"/>
    </cofactor>
</comment>
<dbReference type="PROSITE" id="PS51669">
    <property type="entry name" value="4FE4S_MOW_BIS_MGD"/>
    <property type="match status" value="1"/>
</dbReference>
<dbReference type="RefSeq" id="WP_108892825.1">
    <property type="nucleotide sequence ID" value="NZ_ONZF01000001.1"/>
</dbReference>
<feature type="domain" description="2Fe-2S ferredoxin-type" evidence="11">
    <location>
        <begin position="1"/>
        <end position="91"/>
    </location>
</feature>
<dbReference type="InterPro" id="IPR036010">
    <property type="entry name" value="2Fe-2S_ferredoxin-like_sf"/>
</dbReference>
<dbReference type="GO" id="GO:0016651">
    <property type="term" value="F:oxidoreductase activity, acting on NAD(P)H"/>
    <property type="evidence" value="ECO:0007669"/>
    <property type="project" value="InterPro"/>
</dbReference>
<dbReference type="FunFam" id="3.30.70.20:FF:000002">
    <property type="entry name" value="NADH-ubiquinone oxidoreductase 75 kDa subunit"/>
    <property type="match status" value="1"/>
</dbReference>
<dbReference type="FunFam" id="3.30.200.210:FF:000002">
    <property type="entry name" value="NADH-ubiquinone oxidoreductase 75 kDa subunit"/>
    <property type="match status" value="1"/>
</dbReference>
<dbReference type="GO" id="GO:0051539">
    <property type="term" value="F:4 iron, 4 sulfur cluster binding"/>
    <property type="evidence" value="ECO:0007669"/>
    <property type="project" value="UniProtKB-KW"/>
</dbReference>
<feature type="domain" description="4Fe-4S His(Cys)3-ligated-type" evidence="13">
    <location>
        <begin position="91"/>
        <end position="130"/>
    </location>
</feature>
<evidence type="ECO:0000259" key="13">
    <source>
        <dbReference type="PROSITE" id="PS51839"/>
    </source>
</evidence>
<dbReference type="GO" id="GO:0051537">
    <property type="term" value="F:2 iron, 2 sulfur cluster binding"/>
    <property type="evidence" value="ECO:0007669"/>
    <property type="project" value="UniProtKB-UniRule"/>
</dbReference>
<sequence length="665" mass="71529">MSDLRKIIIDGREVEVDPAMTLLQACEQAAEIEIPRFCYHERLSIAGNCRMCLVEVVGGPPKPAASCAMQVRDLRPGKDGAPPEVKTNSPMVKKAREGVMEFLLINHPLDCPICDQGGECDLQDQAMAYGVDFSRYREPKRAVTNMDLGPLVGTHMTRCISCTRCVRFITEVAGMPELGQTGRGEDAEITSYLGQTLDSEMQGNIVDLCPVGALTSKPYAFSARPWELTKTETIDVMDALGSNIRVDTKGREVMRILPRNNDGVNEEWLADRSRYVWDGLKRQRLDRPYLRVDGKLRPASWPEALAAAAKAMKGKSVAGLVGDLAPVEAVYAMKELVEGQGGRVESRLRGEALIPGNRGAYAGTTSIEAIEDAARVLIIGANPRVEAPVLNSRIRKAWIHGADVALIGEEVDLTYDYAHLGHGAEDVSGLDLPEIDGETVVIVGQAALRREDGAAILKAAAALGGGLLVLHTAASRVGAMDVGAVTDGGIDKALDGADVIYALGADEIDIPAGPTVIYQGSHGDRGAHRADIILPAACYTEEAAIFVNTEGRPQLALRANFPPGEAKENWAILRALSAELGAVLPYDSIRELRARIWKEVPHLKLFDDVPANDMVEIEAGEIGSGAFGKTVADHYLANPILRASALMAELSRNAKTRKQAPLAAE</sequence>
<dbReference type="Pfam" id="PF13510">
    <property type="entry name" value="Fer2_4"/>
    <property type="match status" value="1"/>
</dbReference>
<dbReference type="PROSITE" id="PS00641">
    <property type="entry name" value="COMPLEX1_75K_1"/>
    <property type="match status" value="1"/>
</dbReference>
<evidence type="ECO:0000256" key="3">
    <source>
        <dbReference type="ARBA" id="ARBA00022485"/>
    </source>
</evidence>
<reference evidence="14 15" key="1">
    <citation type="submission" date="2018-03" db="EMBL/GenBank/DDBJ databases">
        <authorList>
            <person name="Keele B.F."/>
        </authorList>
    </citation>
    <scope>NUCLEOTIDE SEQUENCE [LARGE SCALE GENOMIC DNA]</scope>
    <source>
        <strain evidence="14 15">CECT 8504</strain>
    </source>
</reference>
<dbReference type="PROSITE" id="PS00642">
    <property type="entry name" value="COMPLEX1_75K_2"/>
    <property type="match status" value="1"/>
</dbReference>
<evidence type="ECO:0000256" key="4">
    <source>
        <dbReference type="ARBA" id="ARBA00022723"/>
    </source>
</evidence>
<evidence type="ECO:0000256" key="10">
    <source>
        <dbReference type="RuleBase" id="RU003525"/>
    </source>
</evidence>
<evidence type="ECO:0000256" key="2">
    <source>
        <dbReference type="ARBA" id="ARBA00005404"/>
    </source>
</evidence>
<dbReference type="Pfam" id="PF00384">
    <property type="entry name" value="Molybdopterin"/>
    <property type="match status" value="1"/>
</dbReference>
<evidence type="ECO:0000256" key="6">
    <source>
        <dbReference type="ARBA" id="ARBA00023004"/>
    </source>
</evidence>
<keyword evidence="3 10" id="KW-0004">4Fe-4S</keyword>
<organism evidence="14 15">
    <name type="scientific">Palleronia abyssalis</name>
    <dbReference type="NCBI Taxonomy" id="1501240"/>
    <lineage>
        <taxon>Bacteria</taxon>
        <taxon>Pseudomonadati</taxon>
        <taxon>Pseudomonadota</taxon>
        <taxon>Alphaproteobacteria</taxon>
        <taxon>Rhodobacterales</taxon>
        <taxon>Roseobacteraceae</taxon>
        <taxon>Palleronia</taxon>
    </lineage>
</organism>
<dbReference type="GO" id="GO:0046872">
    <property type="term" value="F:metal ion binding"/>
    <property type="evidence" value="ECO:0007669"/>
    <property type="project" value="UniProtKB-UniRule"/>
</dbReference>
<dbReference type="InterPro" id="IPR054351">
    <property type="entry name" value="NADH_UbQ_OxRdtase_ferredoxin"/>
</dbReference>
<dbReference type="Gene3D" id="3.10.20.740">
    <property type="match status" value="1"/>
</dbReference>
<dbReference type="Gene3D" id="3.30.70.20">
    <property type="match status" value="1"/>
</dbReference>
<keyword evidence="14" id="KW-0560">Oxidoreductase</keyword>
<dbReference type="InterPro" id="IPR006656">
    <property type="entry name" value="Mopterin_OxRdtase"/>
</dbReference>
<dbReference type="OrthoDB" id="9816402at2"/>
<comment type="catalytic activity">
    <reaction evidence="9 10">
        <text>a quinone + NADH + 5 H(+)(in) = a quinol + NAD(+) + 4 H(+)(out)</text>
        <dbReference type="Rhea" id="RHEA:57888"/>
        <dbReference type="ChEBI" id="CHEBI:15378"/>
        <dbReference type="ChEBI" id="CHEBI:24646"/>
        <dbReference type="ChEBI" id="CHEBI:57540"/>
        <dbReference type="ChEBI" id="CHEBI:57945"/>
        <dbReference type="ChEBI" id="CHEBI:132124"/>
    </reaction>
</comment>
<dbReference type="CDD" id="cd00207">
    <property type="entry name" value="fer2"/>
    <property type="match status" value="1"/>
</dbReference>
<dbReference type="NCBIfam" id="TIGR01973">
    <property type="entry name" value="NuoG"/>
    <property type="match status" value="1"/>
</dbReference>
<dbReference type="SUPFAM" id="SSF54862">
    <property type="entry name" value="4Fe-4S ferredoxins"/>
    <property type="match status" value="1"/>
</dbReference>
<dbReference type="Proteomes" id="UP000244912">
    <property type="component" value="Unassembled WGS sequence"/>
</dbReference>
<dbReference type="GO" id="GO:0048038">
    <property type="term" value="F:quinone binding"/>
    <property type="evidence" value="ECO:0007669"/>
    <property type="project" value="UniProtKB-UniRule"/>
</dbReference>
<dbReference type="FunFam" id="3.10.20.740:FF:000001">
    <property type="entry name" value="NADH-quinone oxidoreductase subunit G"/>
    <property type="match status" value="1"/>
</dbReference>
<evidence type="ECO:0000259" key="11">
    <source>
        <dbReference type="PROSITE" id="PS51085"/>
    </source>
</evidence>
<evidence type="ECO:0000256" key="7">
    <source>
        <dbReference type="ARBA" id="ARBA00023014"/>
    </source>
</evidence>
<comment type="function">
    <text evidence="10">NDH-1 shuttles electrons from NADH, via FMN and iron-sulfur (Fe-S) centers, to quinones in the respiratory chain. Couples the redox reaction to proton translocation (for every two electrons transferred, four hydrogen ions are translocated across the cytoplasmic membrane), and thus conserves the redox energy in a proton gradient.</text>
</comment>
<comment type="cofactor">
    <cofactor evidence="10">
        <name>[2Fe-2S] cluster</name>
        <dbReference type="ChEBI" id="CHEBI:190135"/>
    </cofactor>
    <text evidence="10">Binds 1 [2Fe-2S] cluster per subunit.</text>
</comment>
<dbReference type="PANTHER" id="PTHR43105:SF13">
    <property type="entry name" value="NADH-UBIQUINONE OXIDOREDUCTASE 75 KDA SUBUNIT, MITOCHONDRIAL"/>
    <property type="match status" value="1"/>
</dbReference>
<dbReference type="SUPFAM" id="SSF54292">
    <property type="entry name" value="2Fe-2S ferredoxin-like"/>
    <property type="match status" value="1"/>
</dbReference>
<keyword evidence="10" id="KW-0874">Quinone</keyword>
<dbReference type="EC" id="7.1.1.-" evidence="10"/>
<dbReference type="InterPro" id="IPR010228">
    <property type="entry name" value="NADH_UbQ_OxRdtase_Gsu"/>
</dbReference>
<dbReference type="InterPro" id="IPR050123">
    <property type="entry name" value="Prok_molybdopt-oxidoreductase"/>
</dbReference>
<evidence type="ECO:0000259" key="12">
    <source>
        <dbReference type="PROSITE" id="PS51669"/>
    </source>
</evidence>
<keyword evidence="15" id="KW-1185">Reference proteome</keyword>
<keyword evidence="6 10" id="KW-0408">Iron</keyword>
<dbReference type="PROSITE" id="PS51085">
    <property type="entry name" value="2FE2S_FER_2"/>
    <property type="match status" value="1"/>
</dbReference>
<evidence type="ECO:0000313" key="14">
    <source>
        <dbReference type="EMBL" id="SPJ22891.1"/>
    </source>
</evidence>
<dbReference type="InterPro" id="IPR001041">
    <property type="entry name" value="2Fe-2S_ferredoxin-type"/>
</dbReference>
<keyword evidence="4 10" id="KW-0479">Metal-binding</keyword>
<keyword evidence="5 10" id="KW-1278">Translocase</keyword>
<evidence type="ECO:0000256" key="5">
    <source>
        <dbReference type="ARBA" id="ARBA00022967"/>
    </source>
</evidence>
<dbReference type="Gene3D" id="3.30.200.210">
    <property type="match status" value="1"/>
</dbReference>
<dbReference type="SUPFAM" id="SSF53706">
    <property type="entry name" value="Formate dehydrogenase/DMSO reductase, domains 1-3"/>
    <property type="match status" value="1"/>
</dbReference>
<evidence type="ECO:0000313" key="15">
    <source>
        <dbReference type="Proteomes" id="UP000244912"/>
    </source>
</evidence>
<feature type="domain" description="4Fe-4S Mo/W bis-MGD-type" evidence="12">
    <location>
        <begin position="228"/>
        <end position="284"/>
    </location>
</feature>
<gene>
    <name evidence="14" type="primary">nqo3</name>
    <name evidence="14" type="ORF">PAA8504_00690</name>
</gene>
<comment type="similarity">
    <text evidence="2 10">Belongs to the complex I 75 kDa subunit family.</text>
</comment>